<dbReference type="Pfam" id="PF18909">
    <property type="entry name" value="dGTP_diPhyd_N"/>
    <property type="match status" value="1"/>
</dbReference>
<evidence type="ECO:0000259" key="2">
    <source>
        <dbReference type="Pfam" id="PF18909"/>
    </source>
</evidence>
<organism evidence="3">
    <name type="scientific">marine sediment metagenome</name>
    <dbReference type="NCBI Taxonomy" id="412755"/>
    <lineage>
        <taxon>unclassified sequences</taxon>
        <taxon>metagenomes</taxon>
        <taxon>ecological metagenomes</taxon>
    </lineage>
</organism>
<accession>A0A0F9BGP1</accession>
<feature type="region of interest" description="Disordered" evidence="1">
    <location>
        <begin position="1"/>
        <end position="31"/>
    </location>
</feature>
<dbReference type="AlphaFoldDB" id="A0A0F9BGP1"/>
<feature type="non-terminal residue" evidence="3">
    <location>
        <position position="111"/>
    </location>
</feature>
<gene>
    <name evidence="3" type="ORF">LCGC14_2729770</name>
</gene>
<feature type="domain" description="dATP/dGTP diphosphohydrolase N-terminal" evidence="2">
    <location>
        <begin position="19"/>
        <end position="103"/>
    </location>
</feature>
<evidence type="ECO:0000256" key="1">
    <source>
        <dbReference type="SAM" id="MobiDB-lite"/>
    </source>
</evidence>
<name>A0A0F9BGP1_9ZZZZ</name>
<comment type="caution">
    <text evidence="3">The sequence shown here is derived from an EMBL/GenBank/DDBJ whole genome shotgun (WGS) entry which is preliminary data.</text>
</comment>
<protein>
    <recommendedName>
        <fullName evidence="2">dATP/dGTP diphosphohydrolase N-terminal domain-containing protein</fullName>
    </recommendedName>
</protein>
<feature type="compositionally biased region" description="Basic and acidic residues" evidence="1">
    <location>
        <begin position="1"/>
        <end position="11"/>
    </location>
</feature>
<evidence type="ECO:0000313" key="3">
    <source>
        <dbReference type="EMBL" id="KKK89774.1"/>
    </source>
</evidence>
<dbReference type="InterPro" id="IPR044038">
    <property type="entry name" value="dATP/dGTP_diPOhydrolase_N"/>
</dbReference>
<proteinExistence type="predicted"/>
<reference evidence="3" key="1">
    <citation type="journal article" date="2015" name="Nature">
        <title>Complex archaea that bridge the gap between prokaryotes and eukaryotes.</title>
        <authorList>
            <person name="Spang A."/>
            <person name="Saw J.H."/>
            <person name="Jorgensen S.L."/>
            <person name="Zaremba-Niedzwiedzka K."/>
            <person name="Martijn J."/>
            <person name="Lind A.E."/>
            <person name="van Eijk R."/>
            <person name="Schleper C."/>
            <person name="Guy L."/>
            <person name="Ettema T.J."/>
        </authorList>
    </citation>
    <scope>NUCLEOTIDE SEQUENCE</scope>
</reference>
<sequence length="111" mass="12278">MTNDIKTESGPKRKFSTGATKQAATGKGRPSLVPGDAILELSKHFEEGIAIHGERNWEKGIPLSVWLDSAERHLQQLKMGMTDEPHARAFTWNALVYLATKLRIENGLLPA</sequence>
<dbReference type="EMBL" id="LAZR01049386">
    <property type="protein sequence ID" value="KKK89774.1"/>
    <property type="molecule type" value="Genomic_DNA"/>
</dbReference>